<evidence type="ECO:0000313" key="3">
    <source>
        <dbReference type="Proteomes" id="UP001596312"/>
    </source>
</evidence>
<gene>
    <name evidence="2" type="ORF">ACFQGH_12265</name>
</gene>
<proteinExistence type="predicted"/>
<feature type="transmembrane region" description="Helical" evidence="1">
    <location>
        <begin position="182"/>
        <end position="204"/>
    </location>
</feature>
<reference evidence="2 3" key="1">
    <citation type="journal article" date="2019" name="Int. J. Syst. Evol. Microbiol.">
        <title>The Global Catalogue of Microorganisms (GCM) 10K type strain sequencing project: providing services to taxonomists for standard genome sequencing and annotation.</title>
        <authorList>
            <consortium name="The Broad Institute Genomics Platform"/>
            <consortium name="The Broad Institute Genome Sequencing Center for Infectious Disease"/>
            <person name="Wu L."/>
            <person name="Ma J."/>
        </authorList>
    </citation>
    <scope>NUCLEOTIDE SEQUENCE [LARGE SCALE GENOMIC DNA]</scope>
    <source>
        <strain evidence="2 3">CGMCC 1.3240</strain>
    </source>
</reference>
<dbReference type="PANTHER" id="PTHR11040">
    <property type="entry name" value="ZINC/IRON TRANSPORTER"/>
    <property type="match status" value="1"/>
</dbReference>
<feature type="transmembrane region" description="Helical" evidence="1">
    <location>
        <begin position="149"/>
        <end position="170"/>
    </location>
</feature>
<keyword evidence="1" id="KW-0472">Membrane</keyword>
<keyword evidence="1" id="KW-0812">Transmembrane</keyword>
<feature type="transmembrane region" description="Helical" evidence="1">
    <location>
        <begin position="210"/>
        <end position="228"/>
    </location>
</feature>
<dbReference type="RefSeq" id="WP_340604497.1">
    <property type="nucleotide sequence ID" value="NZ_JBBMXV010000003.1"/>
</dbReference>
<feature type="transmembrane region" description="Helical" evidence="1">
    <location>
        <begin position="249"/>
        <end position="268"/>
    </location>
</feature>
<feature type="transmembrane region" description="Helical" evidence="1">
    <location>
        <begin position="66"/>
        <end position="85"/>
    </location>
</feature>
<accession>A0ABD5V359</accession>
<organism evidence="2 3">
    <name type="scientific">Halalkalicoccus tibetensis</name>
    <dbReference type="NCBI Taxonomy" id="175632"/>
    <lineage>
        <taxon>Archaea</taxon>
        <taxon>Methanobacteriati</taxon>
        <taxon>Methanobacteriota</taxon>
        <taxon>Stenosarchaea group</taxon>
        <taxon>Halobacteria</taxon>
        <taxon>Halobacteriales</taxon>
        <taxon>Halococcaceae</taxon>
        <taxon>Halalkalicoccus</taxon>
    </lineage>
</organism>
<feature type="transmembrane region" description="Helical" evidence="1">
    <location>
        <begin position="6"/>
        <end position="31"/>
    </location>
</feature>
<dbReference type="Proteomes" id="UP001596312">
    <property type="component" value="Unassembled WGS sequence"/>
</dbReference>
<sequence length="269" mass="27251">MWLLDGAPLVFVVGLVTGLATGLGVLPFFLVEEIPDRWLVALWGLAAGIMLSASVFGLLAEGLAEGSVLLVSLGLCLGAALVYAADRLIGGYEFTPAMGSAVDYRTAALTVGVLTVHSVPEGIAVGVAFTEMAETAENVAIAGIEMPELAAFMAVAISVLNVPEGLALAIPLVSLGVRRTKIVGWAIVSGLPQPIGAVLAYYFVNALEGLLPVAFGFAAGALLYLLATEFVPAGLEHGAALAGRGRSELGGGFGLGFVATTAMVVALGV</sequence>
<evidence type="ECO:0000256" key="1">
    <source>
        <dbReference type="SAM" id="Phobius"/>
    </source>
</evidence>
<keyword evidence="1" id="KW-1133">Transmembrane helix</keyword>
<feature type="transmembrane region" description="Helical" evidence="1">
    <location>
        <begin position="38"/>
        <end position="60"/>
    </location>
</feature>
<evidence type="ECO:0000313" key="2">
    <source>
        <dbReference type="EMBL" id="MFC6905967.1"/>
    </source>
</evidence>
<keyword evidence="3" id="KW-1185">Reference proteome</keyword>
<protein>
    <submittedName>
        <fullName evidence="2">ZIP family metal transporter</fullName>
    </submittedName>
</protein>
<name>A0ABD5V359_9EURY</name>
<comment type="caution">
    <text evidence="2">The sequence shown here is derived from an EMBL/GenBank/DDBJ whole genome shotgun (WGS) entry which is preliminary data.</text>
</comment>
<dbReference type="AlphaFoldDB" id="A0ABD5V359"/>
<dbReference type="PANTHER" id="PTHR11040:SF70">
    <property type="entry name" value="OS05G0316100 PROTEIN"/>
    <property type="match status" value="1"/>
</dbReference>
<dbReference type="EMBL" id="JBHSXQ010000003">
    <property type="protein sequence ID" value="MFC6905967.1"/>
    <property type="molecule type" value="Genomic_DNA"/>
</dbReference>